<dbReference type="InterPro" id="IPR005532">
    <property type="entry name" value="SUMF_dom"/>
</dbReference>
<proteinExistence type="predicted"/>
<protein>
    <submittedName>
        <fullName evidence="2">Sulfatase modifying factor 1</fullName>
    </submittedName>
</protein>
<dbReference type="SUPFAM" id="SSF56436">
    <property type="entry name" value="C-type lectin-like"/>
    <property type="match status" value="1"/>
</dbReference>
<dbReference type="PANTHER" id="PTHR23150:SF19">
    <property type="entry name" value="FORMYLGLYCINE-GENERATING ENZYME"/>
    <property type="match status" value="1"/>
</dbReference>
<evidence type="ECO:0000313" key="2">
    <source>
        <dbReference type="EMBL" id="RKE45531.1"/>
    </source>
</evidence>
<dbReference type="AlphaFoldDB" id="A0A420AM50"/>
<keyword evidence="3" id="KW-1185">Reference proteome</keyword>
<organism evidence="2 3">
    <name type="scientific">Sphingobacterium detergens</name>
    <dbReference type="NCBI Taxonomy" id="1145106"/>
    <lineage>
        <taxon>Bacteria</taxon>
        <taxon>Pseudomonadati</taxon>
        <taxon>Bacteroidota</taxon>
        <taxon>Sphingobacteriia</taxon>
        <taxon>Sphingobacteriales</taxon>
        <taxon>Sphingobacteriaceae</taxon>
        <taxon>Sphingobacterium</taxon>
    </lineage>
</organism>
<dbReference type="Proteomes" id="UP000286246">
    <property type="component" value="Unassembled WGS sequence"/>
</dbReference>
<dbReference type="Pfam" id="PF03781">
    <property type="entry name" value="FGE-sulfatase"/>
    <property type="match status" value="1"/>
</dbReference>
<dbReference type="InterPro" id="IPR042095">
    <property type="entry name" value="SUMF_sf"/>
</dbReference>
<dbReference type="Gene3D" id="3.90.1580.10">
    <property type="entry name" value="paralog of FGE (formylglycine-generating enzyme)"/>
    <property type="match status" value="1"/>
</dbReference>
<dbReference type="RefSeq" id="WP_208642603.1">
    <property type="nucleotide sequence ID" value="NZ_RAPY01000005.1"/>
</dbReference>
<sequence>MRQALSILILFLLSYISLIGQEKGYVLIPGGDYQLGDTMSLDNPKRTVHIDPFWIAQYELTNAEFEKFVQATGYHTLAERYHNAMVFEPGLAEFRWLQDSTAYWRFPNGVSRGGIVDKMDHPVTCISFKDVLAYCAWADCRLPSFEEWEVAARAGSDGRYFEGVNKENIGQYANIWHSRDHLKADYSDGYMYTSPVGAFKPNPWGLYDVFGNVFEFCSGKLNRDGERYVAHARGGSWWCSRNSCSAFNTVYIGSVSPNASFSNLGFRIVKKAFTPKDKDF</sequence>
<dbReference type="PANTHER" id="PTHR23150">
    <property type="entry name" value="SULFATASE MODIFYING FACTOR 1, 2"/>
    <property type="match status" value="1"/>
</dbReference>
<accession>A0A420AM50</accession>
<evidence type="ECO:0000259" key="1">
    <source>
        <dbReference type="Pfam" id="PF03781"/>
    </source>
</evidence>
<name>A0A420AM50_SPHD1</name>
<reference evidence="2 3" key="1">
    <citation type="submission" date="2018-09" db="EMBL/GenBank/DDBJ databases">
        <title>Genomic Encyclopedia of Type Strains, Phase III (KMG-III): the genomes of soil and plant-associated and newly described type strains.</title>
        <authorList>
            <person name="Whitman W."/>
        </authorList>
    </citation>
    <scope>NUCLEOTIDE SEQUENCE [LARGE SCALE GENOMIC DNA]</scope>
    <source>
        <strain evidence="2 3">CECT 7938</strain>
    </source>
</reference>
<comment type="caution">
    <text evidence="2">The sequence shown here is derived from an EMBL/GenBank/DDBJ whole genome shotgun (WGS) entry which is preliminary data.</text>
</comment>
<feature type="domain" description="Sulfatase-modifying factor enzyme-like" evidence="1">
    <location>
        <begin position="23"/>
        <end position="270"/>
    </location>
</feature>
<dbReference type="InterPro" id="IPR016187">
    <property type="entry name" value="CTDL_fold"/>
</dbReference>
<dbReference type="InterPro" id="IPR051043">
    <property type="entry name" value="Sulfatase_Mod_Factor_Kinase"/>
</dbReference>
<dbReference type="GO" id="GO:0120147">
    <property type="term" value="F:formylglycine-generating oxidase activity"/>
    <property type="evidence" value="ECO:0007669"/>
    <property type="project" value="TreeGrafter"/>
</dbReference>
<evidence type="ECO:0000313" key="3">
    <source>
        <dbReference type="Proteomes" id="UP000286246"/>
    </source>
</evidence>
<dbReference type="EMBL" id="RAPY01000005">
    <property type="protein sequence ID" value="RKE45531.1"/>
    <property type="molecule type" value="Genomic_DNA"/>
</dbReference>
<gene>
    <name evidence="2" type="ORF">DFQ12_4608</name>
</gene>